<protein>
    <submittedName>
        <fullName evidence="1">SCAN domain-containing protein 3</fullName>
    </submittedName>
</protein>
<comment type="caution">
    <text evidence="1">The sequence shown here is derived from an EMBL/GenBank/DDBJ whole genome shotgun (WGS) entry which is preliminary data.</text>
</comment>
<dbReference type="PANTHER" id="PTHR45913:SF5">
    <property type="entry name" value="GENERAL TRANSCRIPTION FACTOR II-I REPEAT DOMAIN-CONTAINING PROTEIN 2A-LIKE PROTEIN"/>
    <property type="match status" value="1"/>
</dbReference>
<sequence>MSPKTRQTVRSVYARFIAYNTVEEELLFSEPLKTTTKGAEVFQAVLQFFEANGLMWKKLALVAITLSDDLRENLNFAVEVVNYVKSSALNTRLFAALCESLNADHMALLYYTENRNMLGYRKETCLAGFMN</sequence>
<evidence type="ECO:0000313" key="1">
    <source>
        <dbReference type="EMBL" id="KRY92479.1"/>
    </source>
</evidence>
<keyword evidence="2" id="KW-1185">Reference proteome</keyword>
<reference evidence="1 2" key="1">
    <citation type="submission" date="2015-01" db="EMBL/GenBank/DDBJ databases">
        <title>Evolution of Trichinella species and genotypes.</title>
        <authorList>
            <person name="Korhonen P.K."/>
            <person name="Edoardo P."/>
            <person name="Giuseppe L.R."/>
            <person name="Gasser R.B."/>
        </authorList>
    </citation>
    <scope>NUCLEOTIDE SEQUENCE [LARGE SCALE GENOMIC DNA]</scope>
    <source>
        <strain evidence="1">ISS470</strain>
    </source>
</reference>
<dbReference type="Proteomes" id="UP000054995">
    <property type="component" value="Unassembled WGS sequence"/>
</dbReference>
<proteinExistence type="predicted"/>
<accession>A0A0V1G2P0</accession>
<dbReference type="AlphaFoldDB" id="A0A0V1G2P0"/>
<organism evidence="1 2">
    <name type="scientific">Trichinella pseudospiralis</name>
    <name type="common">Parasitic roundworm</name>
    <dbReference type="NCBI Taxonomy" id="6337"/>
    <lineage>
        <taxon>Eukaryota</taxon>
        <taxon>Metazoa</taxon>
        <taxon>Ecdysozoa</taxon>
        <taxon>Nematoda</taxon>
        <taxon>Enoplea</taxon>
        <taxon>Dorylaimia</taxon>
        <taxon>Trichinellida</taxon>
        <taxon>Trichinellidae</taxon>
        <taxon>Trichinella</taxon>
    </lineage>
</organism>
<evidence type="ECO:0000313" key="2">
    <source>
        <dbReference type="Proteomes" id="UP000054995"/>
    </source>
</evidence>
<name>A0A0V1G2P0_TRIPS</name>
<dbReference type="EMBL" id="JYDT01000007">
    <property type="protein sequence ID" value="KRY92479.1"/>
    <property type="molecule type" value="Genomic_DNA"/>
</dbReference>
<gene>
    <name evidence="1" type="primary">SCAND3</name>
    <name evidence="1" type="ORF">T4D_8269</name>
</gene>
<dbReference type="OrthoDB" id="6627600at2759"/>
<dbReference type="PANTHER" id="PTHR45913">
    <property type="entry name" value="EPM2A-INTERACTING PROTEIN 1"/>
    <property type="match status" value="1"/>
</dbReference>